<dbReference type="Proteomes" id="UP000193326">
    <property type="component" value="Unassembled WGS sequence"/>
</dbReference>
<comment type="caution">
    <text evidence="1">The sequence shown here is derived from an EMBL/GenBank/DDBJ whole genome shotgun (WGS) entry which is preliminary data.</text>
</comment>
<reference evidence="1 2" key="1">
    <citation type="journal article" date="2016" name="Eur. J. Clin. Microbiol. Infect. Dis.">
        <title>Whole genome sequencing as a tool for phylogenetic analysis of clinical strains of Mitis group streptococci.</title>
        <authorList>
            <person name="Rasmussen L.H."/>
            <person name="Dargis R."/>
            <person name="Hojholt K."/>
            <person name="Christensen J.J."/>
            <person name="Skovgaard O."/>
            <person name="Justesen U.S."/>
            <person name="Rosenvinge F.S."/>
            <person name="Moser C."/>
            <person name="Lukjancenko O."/>
            <person name="Rasmussen S."/>
            <person name="Nielsen X.C."/>
        </authorList>
    </citation>
    <scope>NUCLEOTIDE SEQUENCE [LARGE SCALE GENOMIC DNA]</scope>
    <source>
        <strain evidence="1 2">RH_70047_11</strain>
    </source>
</reference>
<protein>
    <submittedName>
        <fullName evidence="1">Uncharacterized protein</fullName>
    </submittedName>
</protein>
<name>A0A1X1IVD9_STROR</name>
<proteinExistence type="predicted"/>
<sequence length="82" mass="9612">MKENIISFFQFFFGKEKSKRFILTVRLVLDEFLGLLHRMDLIIMVSQYLMDGLSGLLSQKKNFIMNSLILNLNILATLRLEV</sequence>
<accession>A0A1X1IVD9</accession>
<gene>
    <name evidence="1" type="ORF">B7707_09125</name>
</gene>
<evidence type="ECO:0000313" key="1">
    <source>
        <dbReference type="EMBL" id="ORO77094.1"/>
    </source>
</evidence>
<dbReference type="EMBL" id="NCUY01000032">
    <property type="protein sequence ID" value="ORO77094.1"/>
    <property type="molecule type" value="Genomic_DNA"/>
</dbReference>
<organism evidence="1 2">
    <name type="scientific">Streptococcus oralis subsp. dentisani</name>
    <dbReference type="NCBI Taxonomy" id="1458253"/>
    <lineage>
        <taxon>Bacteria</taxon>
        <taxon>Bacillati</taxon>
        <taxon>Bacillota</taxon>
        <taxon>Bacilli</taxon>
        <taxon>Lactobacillales</taxon>
        <taxon>Streptococcaceae</taxon>
        <taxon>Streptococcus</taxon>
    </lineage>
</organism>
<dbReference type="AlphaFoldDB" id="A0A1X1IVD9"/>
<evidence type="ECO:0000313" key="2">
    <source>
        <dbReference type="Proteomes" id="UP000193326"/>
    </source>
</evidence>